<accession>A0A830F856</accession>
<protein>
    <recommendedName>
        <fullName evidence="3">DUF429 domain-containing protein</fullName>
    </recommendedName>
</protein>
<name>A0A830F856_9EURY</name>
<evidence type="ECO:0000313" key="2">
    <source>
        <dbReference type="Proteomes" id="UP000607197"/>
    </source>
</evidence>
<dbReference type="InterPro" id="IPR007362">
    <property type="entry name" value="DUF429"/>
</dbReference>
<sequence>MTREPTHFVGVDWASGAWVTVVYSSKSDRPDIDVFDTIREVWDEYGEASHRIVVDVPIGLCESFDADDCPCEVADGEIFRACDSLARSVIGDRYRSVFTSPARQAARMAADGDAGHAEITEKNKDLTGKGLTQQAAGIASGIVATEDLLLGDGDSDVLVEGHPEVCFRAFNGKPLEHSKKTAPGVDERLSAISSVQEYTPDDWRVLAKDLRTEDRRVQLDDLLDALVLALTAFAKDDEYKQLPPDPPTDANGLPMQMVYRSRTDLVE</sequence>
<organism evidence="1 2">
    <name type="scientific">Halocalculus aciditolerans</name>
    <dbReference type="NCBI Taxonomy" id="1383812"/>
    <lineage>
        <taxon>Archaea</taxon>
        <taxon>Methanobacteriati</taxon>
        <taxon>Methanobacteriota</taxon>
        <taxon>Stenosarchaea group</taxon>
        <taxon>Halobacteria</taxon>
        <taxon>Halobacteriales</taxon>
        <taxon>Halobacteriaceae</taxon>
        <taxon>Halocalculus</taxon>
    </lineage>
</organism>
<dbReference type="Pfam" id="PF04250">
    <property type="entry name" value="DUF429"/>
    <property type="match status" value="1"/>
</dbReference>
<gene>
    <name evidence="1" type="ORF">GCM10009039_22520</name>
</gene>
<reference evidence="1" key="2">
    <citation type="submission" date="2020-09" db="EMBL/GenBank/DDBJ databases">
        <authorList>
            <person name="Sun Q."/>
            <person name="Ohkuma M."/>
        </authorList>
    </citation>
    <scope>NUCLEOTIDE SEQUENCE</scope>
    <source>
        <strain evidence="1">JCM 19596</strain>
    </source>
</reference>
<dbReference type="RefSeq" id="WP_188979015.1">
    <property type="nucleotide sequence ID" value="NZ_BMPG01000003.1"/>
</dbReference>
<evidence type="ECO:0000313" key="1">
    <source>
        <dbReference type="EMBL" id="GGL64168.1"/>
    </source>
</evidence>
<dbReference type="EMBL" id="BMPG01000003">
    <property type="protein sequence ID" value="GGL64168.1"/>
    <property type="molecule type" value="Genomic_DNA"/>
</dbReference>
<dbReference type="OrthoDB" id="132880at2157"/>
<keyword evidence="2" id="KW-1185">Reference proteome</keyword>
<dbReference type="AlphaFoldDB" id="A0A830F856"/>
<proteinExistence type="predicted"/>
<reference evidence="1" key="1">
    <citation type="journal article" date="2014" name="Int. J. Syst. Evol. Microbiol.">
        <title>Complete genome sequence of Corynebacterium casei LMG S-19264T (=DSM 44701T), isolated from a smear-ripened cheese.</title>
        <authorList>
            <consortium name="US DOE Joint Genome Institute (JGI-PGF)"/>
            <person name="Walter F."/>
            <person name="Albersmeier A."/>
            <person name="Kalinowski J."/>
            <person name="Ruckert C."/>
        </authorList>
    </citation>
    <scope>NUCLEOTIDE SEQUENCE</scope>
    <source>
        <strain evidence="1">JCM 19596</strain>
    </source>
</reference>
<comment type="caution">
    <text evidence="1">The sequence shown here is derived from an EMBL/GenBank/DDBJ whole genome shotgun (WGS) entry which is preliminary data.</text>
</comment>
<evidence type="ECO:0008006" key="3">
    <source>
        <dbReference type="Google" id="ProtNLM"/>
    </source>
</evidence>
<dbReference type="Proteomes" id="UP000607197">
    <property type="component" value="Unassembled WGS sequence"/>
</dbReference>